<evidence type="ECO:0000313" key="3">
    <source>
        <dbReference type="Proteomes" id="UP000249754"/>
    </source>
</evidence>
<dbReference type="PROSITE" id="PS50042">
    <property type="entry name" value="CNMP_BINDING_3"/>
    <property type="match status" value="1"/>
</dbReference>
<dbReference type="Proteomes" id="UP000249754">
    <property type="component" value="Unassembled WGS sequence"/>
</dbReference>
<name>A0A327SVI5_9SPHI</name>
<dbReference type="RefSeq" id="WP_111633008.1">
    <property type="nucleotide sequence ID" value="NZ_QLLR01000004.1"/>
</dbReference>
<dbReference type="EMBL" id="QLLR01000004">
    <property type="protein sequence ID" value="RAJ33386.1"/>
    <property type="molecule type" value="Genomic_DNA"/>
</dbReference>
<evidence type="ECO:0000259" key="1">
    <source>
        <dbReference type="PROSITE" id="PS50042"/>
    </source>
</evidence>
<reference evidence="2 3" key="1">
    <citation type="submission" date="2018-06" db="EMBL/GenBank/DDBJ databases">
        <title>Genomic Encyclopedia of Archaeal and Bacterial Type Strains, Phase II (KMG-II): from individual species to whole genera.</title>
        <authorList>
            <person name="Goeker M."/>
        </authorList>
    </citation>
    <scope>NUCLEOTIDE SEQUENCE [LARGE SCALE GENOMIC DNA]</scope>
    <source>
        <strain evidence="2 3">DSM 14825</strain>
    </source>
</reference>
<comment type="caution">
    <text evidence="2">The sequence shown here is derived from an EMBL/GenBank/DDBJ whole genome shotgun (WGS) entry which is preliminary data.</text>
</comment>
<sequence>MESPDTYYASLFQLFNSIHLISGEFKEAIISNSEVIPVKKKTILLEAGNRSNRIYFVAKGMARVYYLDKEGKETTTWILVENELLISVFSFFTGQPSFEYIETLEDCILIELQREKVDQLYERFMEFNFIGRKLTEHYYIRNEIQANNLRMLSAKQRYEQLITHHPTLINRVPLGYIASYLGISQETLSRIRK</sequence>
<dbReference type="CDD" id="cd00038">
    <property type="entry name" value="CAP_ED"/>
    <property type="match status" value="1"/>
</dbReference>
<dbReference type="InterPro" id="IPR014710">
    <property type="entry name" value="RmlC-like_jellyroll"/>
</dbReference>
<dbReference type="Pfam" id="PF00027">
    <property type="entry name" value="cNMP_binding"/>
    <property type="match status" value="1"/>
</dbReference>
<gene>
    <name evidence="2" type="ORF">LY11_01435</name>
</gene>
<dbReference type="OrthoDB" id="948610at2"/>
<dbReference type="AlphaFoldDB" id="A0A327SVI5"/>
<feature type="domain" description="Cyclic nucleotide-binding" evidence="1">
    <location>
        <begin position="44"/>
        <end position="120"/>
    </location>
</feature>
<proteinExistence type="predicted"/>
<dbReference type="InterPro" id="IPR018490">
    <property type="entry name" value="cNMP-bd_dom_sf"/>
</dbReference>
<accession>A0A327SVI5</accession>
<dbReference type="InterPro" id="IPR000595">
    <property type="entry name" value="cNMP-bd_dom"/>
</dbReference>
<evidence type="ECO:0000313" key="2">
    <source>
        <dbReference type="EMBL" id="RAJ33386.1"/>
    </source>
</evidence>
<dbReference type="SUPFAM" id="SSF51206">
    <property type="entry name" value="cAMP-binding domain-like"/>
    <property type="match status" value="1"/>
</dbReference>
<dbReference type="Gene3D" id="2.60.120.10">
    <property type="entry name" value="Jelly Rolls"/>
    <property type="match status" value="1"/>
</dbReference>
<organism evidence="2 3">
    <name type="scientific">Pedobacter cryoconitis</name>
    <dbReference type="NCBI Taxonomy" id="188932"/>
    <lineage>
        <taxon>Bacteria</taxon>
        <taxon>Pseudomonadati</taxon>
        <taxon>Bacteroidota</taxon>
        <taxon>Sphingobacteriia</taxon>
        <taxon>Sphingobacteriales</taxon>
        <taxon>Sphingobacteriaceae</taxon>
        <taxon>Pedobacter</taxon>
    </lineage>
</organism>
<protein>
    <submittedName>
        <fullName evidence="2">CRP-like cAMP-binding protein</fullName>
    </submittedName>
</protein>